<keyword evidence="4" id="KW-1003">Cell membrane</keyword>
<sequence length="402" mass="43090">MQKKQQTVIILILGLLIALSPFSIDMYLPAFPAIASSLKTDIAHVGYSLTSYYAGLCAGQLIYGILIDRFGRKKPLYGGLLIYLAAALACAFSLNIHMLVAVRLLMALGGCVGMVAARAIVRDLFPPKDTASILSLLVLVMGIAPIIAPTIGGMVNTIAGWRWVFGVMALIACGLLIATYTLLPETKTPDPAVSLRLKDVLPEYLSVLKNPAFLVYTLAGGISYAGLYAYIAGSPFVFMTKFGFSDTAYSWAFALNACGLISGSQINRMLLHKYASTHISFYAAIMLFITGLLLLITTSMGIAGASMTLCFTFLFLFCLGFLNPNTTALALRPFTMAAGRASAVLGSIQMIAGVIASWTVNFFFNGTAVVMAAVMFGCTVLTLFLLVSFTRRIQTKQDLQTA</sequence>
<dbReference type="InterPro" id="IPR011701">
    <property type="entry name" value="MFS"/>
</dbReference>
<dbReference type="Proteomes" id="UP000318815">
    <property type="component" value="Unassembled WGS sequence"/>
</dbReference>
<feature type="transmembrane region" description="Helical" evidence="8">
    <location>
        <begin position="279"/>
        <end position="296"/>
    </location>
</feature>
<evidence type="ECO:0000313" key="11">
    <source>
        <dbReference type="Proteomes" id="UP000318815"/>
    </source>
</evidence>
<keyword evidence="5 8" id="KW-0812">Transmembrane</keyword>
<dbReference type="GO" id="GO:1990961">
    <property type="term" value="P:xenobiotic detoxification by transmembrane export across the plasma membrane"/>
    <property type="evidence" value="ECO:0007669"/>
    <property type="project" value="InterPro"/>
</dbReference>
<dbReference type="Gene3D" id="1.20.1720.10">
    <property type="entry name" value="Multidrug resistance protein D"/>
    <property type="match status" value="1"/>
</dbReference>
<dbReference type="GO" id="GO:0005886">
    <property type="term" value="C:plasma membrane"/>
    <property type="evidence" value="ECO:0007669"/>
    <property type="project" value="UniProtKB-SubCell"/>
</dbReference>
<dbReference type="PROSITE" id="PS50850">
    <property type="entry name" value="MFS"/>
    <property type="match status" value="1"/>
</dbReference>
<evidence type="ECO:0000256" key="2">
    <source>
        <dbReference type="ARBA" id="ARBA00006236"/>
    </source>
</evidence>
<evidence type="ECO:0000256" key="4">
    <source>
        <dbReference type="ARBA" id="ARBA00022475"/>
    </source>
</evidence>
<evidence type="ECO:0000256" key="3">
    <source>
        <dbReference type="ARBA" id="ARBA00022448"/>
    </source>
</evidence>
<comment type="caution">
    <text evidence="10">The sequence shown here is derived from an EMBL/GenBank/DDBJ whole genome shotgun (WGS) entry which is preliminary data.</text>
</comment>
<feature type="transmembrane region" description="Helical" evidence="8">
    <location>
        <begin position="343"/>
        <end position="364"/>
    </location>
</feature>
<reference evidence="10 11" key="1">
    <citation type="submission" date="2019-08" db="EMBL/GenBank/DDBJ databases">
        <title>Whole genome sequencing of chitin degrading bacteria Chitinophaga pinensis YS16.</title>
        <authorList>
            <person name="Singh R.P."/>
            <person name="Manchanda G."/>
            <person name="Maurya I.K."/>
            <person name="Joshi N.K."/>
            <person name="Srivastava A.K."/>
        </authorList>
    </citation>
    <scope>NUCLEOTIDE SEQUENCE [LARGE SCALE GENOMIC DNA]</scope>
    <source>
        <strain evidence="10 11">YS-16</strain>
    </source>
</reference>
<dbReference type="PANTHER" id="PTHR23502">
    <property type="entry name" value="MAJOR FACILITATOR SUPERFAMILY"/>
    <property type="match status" value="1"/>
</dbReference>
<dbReference type="PANTHER" id="PTHR23502:SF132">
    <property type="entry name" value="POLYAMINE TRANSPORTER 2-RELATED"/>
    <property type="match status" value="1"/>
</dbReference>
<keyword evidence="3" id="KW-0813">Transport</keyword>
<feature type="transmembrane region" description="Helical" evidence="8">
    <location>
        <begin position="161"/>
        <end position="183"/>
    </location>
</feature>
<feature type="transmembrane region" description="Helical" evidence="8">
    <location>
        <begin position="370"/>
        <end position="389"/>
    </location>
</feature>
<evidence type="ECO:0000256" key="1">
    <source>
        <dbReference type="ARBA" id="ARBA00004651"/>
    </source>
</evidence>
<evidence type="ECO:0000256" key="5">
    <source>
        <dbReference type="ARBA" id="ARBA00022692"/>
    </source>
</evidence>
<organism evidence="10 11">
    <name type="scientific">Chitinophaga pinensis</name>
    <dbReference type="NCBI Taxonomy" id="79329"/>
    <lineage>
        <taxon>Bacteria</taxon>
        <taxon>Pseudomonadati</taxon>
        <taxon>Bacteroidota</taxon>
        <taxon>Chitinophagia</taxon>
        <taxon>Chitinophagales</taxon>
        <taxon>Chitinophagaceae</taxon>
        <taxon>Chitinophaga</taxon>
    </lineage>
</organism>
<proteinExistence type="inferred from homology"/>
<dbReference type="FunFam" id="1.20.1720.10:FF:000005">
    <property type="entry name" value="Bcr/CflA family efflux transporter"/>
    <property type="match status" value="1"/>
</dbReference>
<keyword evidence="6 8" id="KW-1133">Transmembrane helix</keyword>
<dbReference type="EMBL" id="VOHS01000075">
    <property type="protein sequence ID" value="TWV91273.1"/>
    <property type="molecule type" value="Genomic_DNA"/>
</dbReference>
<evidence type="ECO:0000256" key="8">
    <source>
        <dbReference type="SAM" id="Phobius"/>
    </source>
</evidence>
<feature type="transmembrane region" description="Helical" evidence="8">
    <location>
        <begin position="133"/>
        <end position="155"/>
    </location>
</feature>
<dbReference type="OrthoDB" id="9800416at2"/>
<dbReference type="RefSeq" id="WP_146308307.1">
    <property type="nucleotide sequence ID" value="NZ_VOHS01000075.1"/>
</dbReference>
<dbReference type="SUPFAM" id="SSF103473">
    <property type="entry name" value="MFS general substrate transporter"/>
    <property type="match status" value="1"/>
</dbReference>
<feature type="transmembrane region" description="Helical" evidence="8">
    <location>
        <begin position="302"/>
        <end position="322"/>
    </location>
</feature>
<comment type="similarity">
    <text evidence="2">Belongs to the major facilitator superfamily. Bcr/CmlA family.</text>
</comment>
<feature type="domain" description="Major facilitator superfamily (MFS) profile" evidence="9">
    <location>
        <begin position="9"/>
        <end position="391"/>
    </location>
</feature>
<evidence type="ECO:0000313" key="10">
    <source>
        <dbReference type="EMBL" id="TWV91273.1"/>
    </source>
</evidence>
<evidence type="ECO:0000256" key="7">
    <source>
        <dbReference type="ARBA" id="ARBA00023136"/>
    </source>
</evidence>
<dbReference type="InterPro" id="IPR036259">
    <property type="entry name" value="MFS_trans_sf"/>
</dbReference>
<feature type="transmembrane region" description="Helical" evidence="8">
    <location>
        <begin position="204"/>
        <end position="228"/>
    </location>
</feature>
<protein>
    <submittedName>
        <fullName evidence="10">Multidrug effflux MFS transporter</fullName>
    </submittedName>
</protein>
<evidence type="ECO:0000256" key="6">
    <source>
        <dbReference type="ARBA" id="ARBA00022989"/>
    </source>
</evidence>
<comment type="subcellular location">
    <subcellularLocation>
        <location evidence="1">Cell membrane</location>
        <topology evidence="1">Multi-pass membrane protein</topology>
    </subcellularLocation>
</comment>
<name>A0A5C6LKY0_9BACT</name>
<feature type="transmembrane region" description="Helical" evidence="8">
    <location>
        <begin position="47"/>
        <end position="67"/>
    </location>
</feature>
<dbReference type="InterPro" id="IPR020846">
    <property type="entry name" value="MFS_dom"/>
</dbReference>
<dbReference type="GO" id="GO:0042910">
    <property type="term" value="F:xenobiotic transmembrane transporter activity"/>
    <property type="evidence" value="ECO:0007669"/>
    <property type="project" value="InterPro"/>
</dbReference>
<dbReference type="Pfam" id="PF07690">
    <property type="entry name" value="MFS_1"/>
    <property type="match status" value="1"/>
</dbReference>
<dbReference type="AlphaFoldDB" id="A0A5C6LKY0"/>
<accession>A0A5C6LKY0</accession>
<keyword evidence="11" id="KW-1185">Reference proteome</keyword>
<dbReference type="CDD" id="cd17320">
    <property type="entry name" value="MFS_MdfA_MDR_like"/>
    <property type="match status" value="1"/>
</dbReference>
<feature type="transmembrane region" description="Helical" evidence="8">
    <location>
        <begin position="76"/>
        <end position="94"/>
    </location>
</feature>
<keyword evidence="7 8" id="KW-0472">Membrane</keyword>
<gene>
    <name evidence="10" type="ORF">FEF09_28925</name>
</gene>
<dbReference type="InterPro" id="IPR004812">
    <property type="entry name" value="Efflux_drug-R_Bcr/CmlA"/>
</dbReference>
<dbReference type="NCBIfam" id="TIGR00710">
    <property type="entry name" value="efflux_Bcr_CflA"/>
    <property type="match status" value="1"/>
</dbReference>
<evidence type="ECO:0000259" key="9">
    <source>
        <dbReference type="PROSITE" id="PS50850"/>
    </source>
</evidence>